<dbReference type="SUPFAM" id="SSF56112">
    <property type="entry name" value="Protein kinase-like (PK-like)"/>
    <property type="match status" value="1"/>
</dbReference>
<keyword evidence="1" id="KW-0547">Nucleotide-binding</keyword>
<feature type="domain" description="EF-hand" evidence="5">
    <location>
        <begin position="15"/>
        <end position="50"/>
    </location>
</feature>
<keyword evidence="6" id="KW-0418">Kinase</keyword>
<dbReference type="Pfam" id="PF00069">
    <property type="entry name" value="Pkinase"/>
    <property type="match status" value="1"/>
</dbReference>
<keyword evidence="7" id="KW-1185">Reference proteome</keyword>
<evidence type="ECO:0000256" key="1">
    <source>
        <dbReference type="ARBA" id="ARBA00022741"/>
    </source>
</evidence>
<keyword evidence="3" id="KW-1133">Transmembrane helix</keyword>
<gene>
    <name evidence="6" type="ORF">FRD01_12540</name>
</gene>
<feature type="domain" description="Protein kinase" evidence="4">
    <location>
        <begin position="67"/>
        <end position="318"/>
    </location>
</feature>
<dbReference type="PANTHER" id="PTHR24363:SF7">
    <property type="entry name" value="SERINE_THREONINE-PROTEIN KINASE-LIKE PROTEIN E"/>
    <property type="match status" value="1"/>
</dbReference>
<keyword evidence="3" id="KW-0812">Transmembrane</keyword>
<accession>A0A5B8XT56</accession>
<evidence type="ECO:0000313" key="6">
    <source>
        <dbReference type="EMBL" id="QED28048.1"/>
    </source>
</evidence>
<dbReference type="GO" id="GO:0005509">
    <property type="term" value="F:calcium ion binding"/>
    <property type="evidence" value="ECO:0007669"/>
    <property type="project" value="InterPro"/>
</dbReference>
<feature type="transmembrane region" description="Helical" evidence="3">
    <location>
        <begin position="391"/>
        <end position="410"/>
    </location>
</feature>
<keyword evidence="3" id="KW-0472">Membrane</keyword>
<evidence type="ECO:0000259" key="4">
    <source>
        <dbReference type="PROSITE" id="PS50011"/>
    </source>
</evidence>
<dbReference type="InterPro" id="IPR018247">
    <property type="entry name" value="EF_Hand_1_Ca_BS"/>
</dbReference>
<dbReference type="PROSITE" id="PS50222">
    <property type="entry name" value="EF_HAND_2"/>
    <property type="match status" value="1"/>
</dbReference>
<evidence type="ECO:0000256" key="3">
    <source>
        <dbReference type="SAM" id="Phobius"/>
    </source>
</evidence>
<dbReference type="EMBL" id="CP042467">
    <property type="protein sequence ID" value="QED28048.1"/>
    <property type="molecule type" value="Genomic_DNA"/>
</dbReference>
<keyword evidence="6" id="KW-0808">Transferase</keyword>
<dbReference type="PROSITE" id="PS00018">
    <property type="entry name" value="EF_HAND_1"/>
    <property type="match status" value="1"/>
</dbReference>
<dbReference type="InterPro" id="IPR000719">
    <property type="entry name" value="Prot_kinase_dom"/>
</dbReference>
<feature type="transmembrane region" description="Helical" evidence="3">
    <location>
        <begin position="365"/>
        <end position="385"/>
    </location>
</feature>
<dbReference type="SMART" id="SM00220">
    <property type="entry name" value="S_TKc"/>
    <property type="match status" value="1"/>
</dbReference>
<dbReference type="GO" id="GO:0004674">
    <property type="term" value="F:protein serine/threonine kinase activity"/>
    <property type="evidence" value="ECO:0007669"/>
    <property type="project" value="UniProtKB-KW"/>
</dbReference>
<evidence type="ECO:0000259" key="5">
    <source>
        <dbReference type="PROSITE" id="PS50222"/>
    </source>
</evidence>
<evidence type="ECO:0000313" key="7">
    <source>
        <dbReference type="Proteomes" id="UP000321595"/>
    </source>
</evidence>
<evidence type="ECO:0000256" key="2">
    <source>
        <dbReference type="ARBA" id="ARBA00022840"/>
    </source>
</evidence>
<dbReference type="CDD" id="cd14014">
    <property type="entry name" value="STKc_PknB_like"/>
    <property type="match status" value="1"/>
</dbReference>
<dbReference type="OrthoDB" id="5518868at2"/>
<dbReference type="Gene3D" id="1.10.510.10">
    <property type="entry name" value="Transferase(Phosphotransferase) domain 1"/>
    <property type="match status" value="1"/>
</dbReference>
<organism evidence="6 7">
    <name type="scientific">Microvenator marinus</name>
    <dbReference type="NCBI Taxonomy" id="2600177"/>
    <lineage>
        <taxon>Bacteria</taxon>
        <taxon>Deltaproteobacteria</taxon>
        <taxon>Bradymonadales</taxon>
        <taxon>Microvenatoraceae</taxon>
        <taxon>Microvenator</taxon>
    </lineage>
</organism>
<dbReference type="RefSeq" id="WP_146960132.1">
    <property type="nucleotide sequence ID" value="NZ_CP042467.1"/>
</dbReference>
<dbReference type="PROSITE" id="PS50011">
    <property type="entry name" value="PROTEIN_KINASE_DOM"/>
    <property type="match status" value="1"/>
</dbReference>
<dbReference type="Proteomes" id="UP000321595">
    <property type="component" value="Chromosome"/>
</dbReference>
<protein>
    <submittedName>
        <fullName evidence="6">Serine/threonine protein kinase</fullName>
    </submittedName>
</protein>
<keyword evidence="2" id="KW-0067">ATP-binding</keyword>
<dbReference type="InterPro" id="IPR011009">
    <property type="entry name" value="Kinase-like_dom_sf"/>
</dbReference>
<name>A0A5B8XT56_9DELT</name>
<dbReference type="PROSITE" id="PS00108">
    <property type="entry name" value="PROTEIN_KINASE_ST"/>
    <property type="match status" value="1"/>
</dbReference>
<keyword evidence="6" id="KW-0723">Serine/threonine-protein kinase</keyword>
<dbReference type="KEGG" id="bbae:FRD01_12540"/>
<dbReference type="InterPro" id="IPR008271">
    <property type="entry name" value="Ser/Thr_kinase_AS"/>
</dbReference>
<sequence>MNTSIDSQIEARLAEMRTNPGELIARFDRNGDGTLDADEWAAARATVAREVLGMSANCPETLVHQRYRLISQIGHGAQGQTFLAHDQHTGQLVALKTLHVKLAHEWKAIDLFQREAEALRKLNHPGIPAYIDAFEENDGTEFYLAQTFVAGDNLEVRLARSEMFDQQRLEHIARGVLEILGYLHSQYPPVLHRDIKPANMILGADDKVFLVDFGAVQNQGSRGTTIVGTTGYMPPEQLAGRAAPGSDLYALAATLVHVATRCHPAELPVKRLKLDWRSRANLDTHFSNWLDKLLEPDVEARPKDARQALRDLDDENALAIPSTADLVPVKRRERSIQLNTNPQRIKRLTYYRNDGDLLVFDEDEYHSHTIGGYIFSVLGIVFLLIPMRLGLWPLFFLPLVFFGIAFWSLLEGSKRFSLRFSKEKGLIWQERQDRTIVPLRDLEEPYVKLASKGEAGVPMINVKPNNKLQLSRTVTTKEAERIVHEIRLWILENADD</sequence>
<dbReference type="InterPro" id="IPR002048">
    <property type="entry name" value="EF_hand_dom"/>
</dbReference>
<reference evidence="6 7" key="1">
    <citation type="submission" date="2019-08" db="EMBL/GenBank/DDBJ databases">
        <authorList>
            <person name="Liang Q."/>
        </authorList>
    </citation>
    <scope>NUCLEOTIDE SEQUENCE [LARGE SCALE GENOMIC DNA]</scope>
    <source>
        <strain evidence="6 7">V1718</strain>
    </source>
</reference>
<dbReference type="AlphaFoldDB" id="A0A5B8XT56"/>
<dbReference type="GO" id="GO:0005524">
    <property type="term" value="F:ATP binding"/>
    <property type="evidence" value="ECO:0007669"/>
    <property type="project" value="UniProtKB-KW"/>
</dbReference>
<dbReference type="Gene3D" id="3.30.200.20">
    <property type="entry name" value="Phosphorylase Kinase, domain 1"/>
    <property type="match status" value="1"/>
</dbReference>
<dbReference type="PANTHER" id="PTHR24363">
    <property type="entry name" value="SERINE/THREONINE PROTEIN KINASE"/>
    <property type="match status" value="1"/>
</dbReference>
<proteinExistence type="predicted"/>